<dbReference type="GO" id="GO:0009252">
    <property type="term" value="P:peptidoglycan biosynthetic process"/>
    <property type="evidence" value="ECO:0007669"/>
    <property type="project" value="UniProtKB-KW"/>
</dbReference>
<dbReference type="OrthoDB" id="9785911at2"/>
<dbReference type="RefSeq" id="WP_025531694.1">
    <property type="nucleotide sequence ID" value="NZ_QTJW01000013.1"/>
</dbReference>
<dbReference type="InterPro" id="IPR003447">
    <property type="entry name" value="FEMABX"/>
</dbReference>
<gene>
    <name evidence="8" type="ORF">DWX31_19285</name>
</gene>
<dbReference type="PROSITE" id="PS51191">
    <property type="entry name" value="FEMABX"/>
    <property type="match status" value="1"/>
</dbReference>
<evidence type="ECO:0000256" key="4">
    <source>
        <dbReference type="ARBA" id="ARBA00022984"/>
    </source>
</evidence>
<dbReference type="AlphaFoldDB" id="A0A3E3DIW1"/>
<dbReference type="EMBL" id="QTJW01000013">
    <property type="protein sequence ID" value="RGD68919.1"/>
    <property type="molecule type" value="Genomic_DNA"/>
</dbReference>
<keyword evidence="6" id="KW-0961">Cell wall biogenesis/degradation</keyword>
<evidence type="ECO:0000256" key="1">
    <source>
        <dbReference type="ARBA" id="ARBA00009943"/>
    </source>
</evidence>
<dbReference type="GO" id="GO:0008360">
    <property type="term" value="P:regulation of cell shape"/>
    <property type="evidence" value="ECO:0007669"/>
    <property type="project" value="UniProtKB-KW"/>
</dbReference>
<keyword evidence="4" id="KW-0573">Peptidoglycan synthesis</keyword>
<dbReference type="InterPro" id="IPR038740">
    <property type="entry name" value="BioF2-like_GNAT_dom"/>
</dbReference>
<evidence type="ECO:0000259" key="7">
    <source>
        <dbReference type="Pfam" id="PF13480"/>
    </source>
</evidence>
<dbReference type="PANTHER" id="PTHR36174">
    <property type="entry name" value="LIPID II:GLYCINE GLYCYLTRANSFERASE"/>
    <property type="match status" value="1"/>
</dbReference>
<feature type="domain" description="BioF2-like acetyltransferase" evidence="7">
    <location>
        <begin position="163"/>
        <end position="288"/>
    </location>
</feature>
<reference evidence="8 9" key="1">
    <citation type="submission" date="2018-08" db="EMBL/GenBank/DDBJ databases">
        <title>A genome reference for cultivated species of the human gut microbiota.</title>
        <authorList>
            <person name="Zou Y."/>
            <person name="Xue W."/>
            <person name="Luo G."/>
        </authorList>
    </citation>
    <scope>NUCLEOTIDE SEQUENCE [LARGE SCALE GENOMIC DNA]</scope>
    <source>
        <strain evidence="8 9">AF19-13AC</strain>
    </source>
</reference>
<dbReference type="Gene3D" id="3.40.630.30">
    <property type="match status" value="1"/>
</dbReference>
<evidence type="ECO:0000313" key="9">
    <source>
        <dbReference type="Proteomes" id="UP000261023"/>
    </source>
</evidence>
<proteinExistence type="inferred from homology"/>
<dbReference type="PANTHER" id="PTHR36174:SF1">
    <property type="entry name" value="LIPID II:GLYCINE GLYCYLTRANSFERASE"/>
    <property type="match status" value="1"/>
</dbReference>
<evidence type="ECO:0000313" key="8">
    <source>
        <dbReference type="EMBL" id="RGD68919.1"/>
    </source>
</evidence>
<dbReference type="Proteomes" id="UP000261023">
    <property type="component" value="Unassembled WGS sequence"/>
</dbReference>
<accession>A0A3E3DIW1</accession>
<name>A0A3E3DIW1_9FIRM</name>
<evidence type="ECO:0000256" key="2">
    <source>
        <dbReference type="ARBA" id="ARBA00022679"/>
    </source>
</evidence>
<dbReference type="GO" id="GO:0016755">
    <property type="term" value="F:aminoacyltransferase activity"/>
    <property type="evidence" value="ECO:0007669"/>
    <property type="project" value="InterPro"/>
</dbReference>
<keyword evidence="2 8" id="KW-0808">Transferase</keyword>
<dbReference type="GO" id="GO:0071555">
    <property type="term" value="P:cell wall organization"/>
    <property type="evidence" value="ECO:0007669"/>
    <property type="project" value="UniProtKB-KW"/>
</dbReference>
<protein>
    <submittedName>
        <fullName evidence="8">GNAT family N-acetyltransferase</fullName>
    </submittedName>
</protein>
<dbReference type="Pfam" id="PF13480">
    <property type="entry name" value="Acetyltransf_6"/>
    <property type="match status" value="1"/>
</dbReference>
<dbReference type="InterPro" id="IPR050644">
    <property type="entry name" value="PG_Glycine_Bridge_Synth"/>
</dbReference>
<keyword evidence="3" id="KW-0133">Cell shape</keyword>
<organism evidence="8 9">
    <name type="scientific">Hungatella hathewayi</name>
    <dbReference type="NCBI Taxonomy" id="154046"/>
    <lineage>
        <taxon>Bacteria</taxon>
        <taxon>Bacillati</taxon>
        <taxon>Bacillota</taxon>
        <taxon>Clostridia</taxon>
        <taxon>Lachnospirales</taxon>
        <taxon>Lachnospiraceae</taxon>
        <taxon>Hungatella</taxon>
    </lineage>
</organism>
<comment type="similarity">
    <text evidence="1">Belongs to the FemABX family.</text>
</comment>
<evidence type="ECO:0000256" key="6">
    <source>
        <dbReference type="ARBA" id="ARBA00023316"/>
    </source>
</evidence>
<comment type="caution">
    <text evidence="8">The sequence shown here is derived from an EMBL/GenBank/DDBJ whole genome shotgun (WGS) entry which is preliminary data.</text>
</comment>
<keyword evidence="5" id="KW-0012">Acyltransferase</keyword>
<dbReference type="SUPFAM" id="SSF55729">
    <property type="entry name" value="Acyl-CoA N-acyltransferases (Nat)"/>
    <property type="match status" value="1"/>
</dbReference>
<dbReference type="InterPro" id="IPR016181">
    <property type="entry name" value="Acyl_CoA_acyltransferase"/>
</dbReference>
<evidence type="ECO:0000256" key="5">
    <source>
        <dbReference type="ARBA" id="ARBA00023315"/>
    </source>
</evidence>
<evidence type="ECO:0000256" key="3">
    <source>
        <dbReference type="ARBA" id="ARBA00022960"/>
    </source>
</evidence>
<sequence length="344" mass="40018">MLKVYTLEESNKWDTVVRSFSEYDVYWLSGYSKGFKLHGDGEPLLFYYENRHIRGINVVFKRDISKVTFFKGKLPENTYFDFSTPYGYGGWIIEGEGYHELFSTFEDWCRKNGVISSFVRFHPVVKNYIFSEGICNIIPLGQTVAMDLRSPEIIWENISSKNRNMIRKAEKSGVKIFSGRSEALYKEFIGIYNATMEHDNADDYYFFRPEFYNSICFDLPENAQIFYAVKDNEMIAASIMIAANGYLNYHLSGLKYEYRSLAPSNLLLYKAALWGCANGYKTFHLGGGVGSQEDNLFKFKKSFFKGSDLCQFYIGKKIYIQEKYDELISMREPINSGFFPEYRA</sequence>